<dbReference type="GO" id="GO:0051731">
    <property type="term" value="F:polynucleotide 5'-hydroxyl-kinase activity"/>
    <property type="evidence" value="ECO:0007669"/>
    <property type="project" value="InterPro"/>
</dbReference>
<evidence type="ECO:0000256" key="7">
    <source>
        <dbReference type="ARBA" id="ARBA00022777"/>
    </source>
</evidence>
<feature type="region of interest" description="Disordered" evidence="9">
    <location>
        <begin position="62"/>
        <end position="81"/>
    </location>
</feature>
<comment type="similarity">
    <text evidence="2">Belongs to the Clp1 family. NOL9/GRC3 subfamily.</text>
</comment>
<evidence type="ECO:0000256" key="8">
    <source>
        <dbReference type="ARBA" id="ARBA00022840"/>
    </source>
</evidence>
<name>M2VA47_COCH5</name>
<evidence type="ECO:0000256" key="3">
    <source>
        <dbReference type="ARBA" id="ARBA00018706"/>
    </source>
</evidence>
<dbReference type="InterPro" id="IPR032319">
    <property type="entry name" value="CLP1_P"/>
</dbReference>
<dbReference type="InterPro" id="IPR045116">
    <property type="entry name" value="Clp1/Grc3"/>
</dbReference>
<dbReference type="STRING" id="701091.M2VA47"/>
<keyword evidence="12" id="KW-1185">Reference proteome</keyword>
<sequence length="665" mass="73493">MSILTLSMSGKRKRGEDVGARDATSAKLLTAIAAARLRTEAAAKVVKTPEVTLEQISVPESPLLEIQKPEHGDSDTDEENVPVPRNLKLCNWRNDPQNIISETDTELTINLNKHATIALVGCFEFTVLRGAIHINGANIGTVGRDGQKNKVYRAFVPATNPIFKIRGLDGTNHVLFQSCSAPAPLSVINPLFDDIWCTDPQTQDGKTFRVVTESGADTLSRTLCPEMAPEDWLRAIEDCAGSPSMTVVTGSLGSGKSTFARRLVNRYLTGLGKTAPSVPAVCYMDLDPRKQEYTPGGQISLVIIRQLNLGPSFAHPSIVPGSKDVVIDEIVRAHPIPANLANYSDYYGACVEDLLVAYRNLHAQDSSLPVVVDTPSFLCSPHSDLLDKLLARLKPHNAVHLGDTQAIDTETAARLHVLHTITSQYHGTVHEIAAQPPQLPLMRKEAELCTMQMQSYFHLKSSSANPGQTQGLSWSSESLSHLVPWEFCYEETDERTQDFVGFAMYSEPVEPASLVHALNGSIVQIVQSTSSIVPTPYTSLPRTKRLRIPFFPESESLGMVQPLDPRTTRLVCTALIRGFDPEKKIVQVLVPKTHESLFYNISPERTILVGGCCEMPEWAYMEDAWVQQRAQKVARGDIPLWVEREHVIDNMGYLNTVRRVRKYQT</sequence>
<keyword evidence="8" id="KW-0067">ATP-binding</keyword>
<keyword evidence="7" id="KW-0418">Kinase</keyword>
<dbReference type="SUPFAM" id="SSF52540">
    <property type="entry name" value="P-loop containing nucleoside triphosphate hydrolases"/>
    <property type="match status" value="1"/>
</dbReference>
<organism evidence="11 12">
    <name type="scientific">Cochliobolus heterostrophus (strain C5 / ATCC 48332 / race O)</name>
    <name type="common">Southern corn leaf blight fungus</name>
    <name type="synonym">Bipolaris maydis</name>
    <dbReference type="NCBI Taxonomy" id="701091"/>
    <lineage>
        <taxon>Eukaryota</taxon>
        <taxon>Fungi</taxon>
        <taxon>Dikarya</taxon>
        <taxon>Ascomycota</taxon>
        <taxon>Pezizomycotina</taxon>
        <taxon>Dothideomycetes</taxon>
        <taxon>Pleosporomycetidae</taxon>
        <taxon>Pleosporales</taxon>
        <taxon>Pleosporineae</taxon>
        <taxon>Pleosporaceae</taxon>
        <taxon>Bipolaris</taxon>
    </lineage>
</organism>
<dbReference type="eggNOG" id="KOG2750">
    <property type="taxonomic scope" value="Eukaryota"/>
</dbReference>
<dbReference type="GO" id="GO:0000448">
    <property type="term" value="P:cleavage in ITS2 between 5.8S rRNA and LSU-rRNA of tricistronic rRNA transcript (SSU-rRNA, 5.8S rRNA, LSU-rRNA)"/>
    <property type="evidence" value="ECO:0007669"/>
    <property type="project" value="TreeGrafter"/>
</dbReference>
<dbReference type="GO" id="GO:0005524">
    <property type="term" value="F:ATP binding"/>
    <property type="evidence" value="ECO:0007669"/>
    <property type="project" value="UniProtKB-KW"/>
</dbReference>
<evidence type="ECO:0000256" key="2">
    <source>
        <dbReference type="ARBA" id="ARBA00011003"/>
    </source>
</evidence>
<dbReference type="InterPro" id="IPR027417">
    <property type="entry name" value="P-loop_NTPase"/>
</dbReference>
<dbReference type="Gene3D" id="3.40.50.300">
    <property type="entry name" value="P-loop containing nucleotide triphosphate hydrolases"/>
    <property type="match status" value="1"/>
</dbReference>
<evidence type="ECO:0000259" key="10">
    <source>
        <dbReference type="Pfam" id="PF16575"/>
    </source>
</evidence>
<comment type="function">
    <text evidence="1">Polynucleotide 5'-kinase involved in rRNA processing.</text>
</comment>
<evidence type="ECO:0000256" key="4">
    <source>
        <dbReference type="ARBA" id="ARBA00019824"/>
    </source>
</evidence>
<gene>
    <name evidence="11" type="ORF">COCHEDRAFT_1123513</name>
</gene>
<protein>
    <recommendedName>
        <fullName evidence="4">Polynucleotide 5'-hydroxyl-kinase GRC3</fullName>
    </recommendedName>
    <alternativeName>
        <fullName evidence="3">Polynucleotide 5'-hydroxyl-kinase grc3</fullName>
    </alternativeName>
</protein>
<evidence type="ECO:0000256" key="6">
    <source>
        <dbReference type="ARBA" id="ARBA00022741"/>
    </source>
</evidence>
<evidence type="ECO:0000313" key="11">
    <source>
        <dbReference type="EMBL" id="EMD96827.1"/>
    </source>
</evidence>
<evidence type="ECO:0000313" key="12">
    <source>
        <dbReference type="Proteomes" id="UP000016936"/>
    </source>
</evidence>
<keyword evidence="6" id="KW-0547">Nucleotide-binding</keyword>
<evidence type="ECO:0000256" key="5">
    <source>
        <dbReference type="ARBA" id="ARBA00022679"/>
    </source>
</evidence>
<dbReference type="OrthoDB" id="4054781at2759"/>
<dbReference type="EMBL" id="KB445569">
    <property type="protein sequence ID" value="EMD96827.1"/>
    <property type="molecule type" value="Genomic_DNA"/>
</dbReference>
<feature type="domain" description="Clp1 P-loop" evidence="10">
    <location>
        <begin position="250"/>
        <end position="435"/>
    </location>
</feature>
<accession>M2VA47</accession>
<evidence type="ECO:0000256" key="1">
    <source>
        <dbReference type="ARBA" id="ARBA00003798"/>
    </source>
</evidence>
<feature type="region of interest" description="Disordered" evidence="9">
    <location>
        <begin position="1"/>
        <end position="22"/>
    </location>
</feature>
<dbReference type="PANTHER" id="PTHR12755:SF3">
    <property type="entry name" value="POLYNUCLEOTIDE 5'-HYDROXYL-KINASE NOL9"/>
    <property type="match status" value="1"/>
</dbReference>
<dbReference type="Proteomes" id="UP000016936">
    <property type="component" value="Unassembled WGS sequence"/>
</dbReference>
<keyword evidence="5" id="KW-0808">Transferase</keyword>
<dbReference type="HOGENOM" id="CLU_411112_0_0_1"/>
<proteinExistence type="inferred from homology"/>
<dbReference type="AlphaFoldDB" id="M2VA47"/>
<reference evidence="11 12" key="1">
    <citation type="journal article" date="2012" name="PLoS Pathog.">
        <title>Diverse lifestyles and strategies of plant pathogenesis encoded in the genomes of eighteen Dothideomycetes fungi.</title>
        <authorList>
            <person name="Ohm R.A."/>
            <person name="Feau N."/>
            <person name="Henrissat B."/>
            <person name="Schoch C.L."/>
            <person name="Horwitz B.A."/>
            <person name="Barry K.W."/>
            <person name="Condon B.J."/>
            <person name="Copeland A.C."/>
            <person name="Dhillon B."/>
            <person name="Glaser F."/>
            <person name="Hesse C.N."/>
            <person name="Kosti I."/>
            <person name="LaButti K."/>
            <person name="Lindquist E.A."/>
            <person name="Lucas S."/>
            <person name="Salamov A.A."/>
            <person name="Bradshaw R.E."/>
            <person name="Ciuffetti L."/>
            <person name="Hamelin R.C."/>
            <person name="Kema G.H.J."/>
            <person name="Lawrence C."/>
            <person name="Scott J.A."/>
            <person name="Spatafora J.W."/>
            <person name="Turgeon B.G."/>
            <person name="de Wit P.J.G.M."/>
            <person name="Zhong S."/>
            <person name="Goodwin S.B."/>
            <person name="Grigoriev I.V."/>
        </authorList>
    </citation>
    <scope>NUCLEOTIDE SEQUENCE [LARGE SCALE GENOMIC DNA]</scope>
    <source>
        <strain evidence="12">C5 / ATCC 48332 / race O</strain>
    </source>
</reference>
<reference evidence="12" key="2">
    <citation type="journal article" date="2013" name="PLoS Genet.">
        <title>Comparative genome structure, secondary metabolite, and effector coding capacity across Cochliobolus pathogens.</title>
        <authorList>
            <person name="Condon B.J."/>
            <person name="Leng Y."/>
            <person name="Wu D."/>
            <person name="Bushley K.E."/>
            <person name="Ohm R.A."/>
            <person name="Otillar R."/>
            <person name="Martin J."/>
            <person name="Schackwitz W."/>
            <person name="Grimwood J."/>
            <person name="MohdZainudin N."/>
            <person name="Xue C."/>
            <person name="Wang R."/>
            <person name="Manning V.A."/>
            <person name="Dhillon B."/>
            <person name="Tu Z.J."/>
            <person name="Steffenson B.J."/>
            <person name="Salamov A."/>
            <person name="Sun H."/>
            <person name="Lowry S."/>
            <person name="LaButti K."/>
            <person name="Han J."/>
            <person name="Copeland A."/>
            <person name="Lindquist E."/>
            <person name="Barry K."/>
            <person name="Schmutz J."/>
            <person name="Baker S.E."/>
            <person name="Ciuffetti L.M."/>
            <person name="Grigoriev I.V."/>
            <person name="Zhong S."/>
            <person name="Turgeon B.G."/>
        </authorList>
    </citation>
    <scope>NUCLEOTIDE SEQUENCE [LARGE SCALE GENOMIC DNA]</scope>
    <source>
        <strain evidence="12">C5 / ATCC 48332 / race O</strain>
    </source>
</reference>
<dbReference type="GO" id="GO:0005634">
    <property type="term" value="C:nucleus"/>
    <property type="evidence" value="ECO:0007669"/>
    <property type="project" value="TreeGrafter"/>
</dbReference>
<dbReference type="PANTHER" id="PTHR12755">
    <property type="entry name" value="CLEAVAGE/POLYADENYLATION FACTOR IA SUBUNIT CLP1P"/>
    <property type="match status" value="1"/>
</dbReference>
<dbReference type="Pfam" id="PF16575">
    <property type="entry name" value="CLP1_P"/>
    <property type="match status" value="1"/>
</dbReference>
<evidence type="ECO:0000256" key="9">
    <source>
        <dbReference type="SAM" id="MobiDB-lite"/>
    </source>
</evidence>
<dbReference type="OMA" id="PEFAPMG"/>